<dbReference type="Proteomes" id="UP000724584">
    <property type="component" value="Unassembled WGS sequence"/>
</dbReference>
<comment type="caution">
    <text evidence="1">The sequence shown here is derived from an EMBL/GenBank/DDBJ whole genome shotgun (WGS) entry which is preliminary data.</text>
</comment>
<keyword evidence="2" id="KW-1185">Reference proteome</keyword>
<evidence type="ECO:0000313" key="1">
    <source>
        <dbReference type="EMBL" id="KAH6636630.1"/>
    </source>
</evidence>
<reference evidence="1 2" key="1">
    <citation type="journal article" date="2021" name="Nat. Commun.">
        <title>Genetic determinants of endophytism in the Arabidopsis root mycobiome.</title>
        <authorList>
            <person name="Mesny F."/>
            <person name="Miyauchi S."/>
            <person name="Thiergart T."/>
            <person name="Pickel B."/>
            <person name="Atanasova L."/>
            <person name="Karlsson M."/>
            <person name="Huettel B."/>
            <person name="Barry K.W."/>
            <person name="Haridas S."/>
            <person name="Chen C."/>
            <person name="Bauer D."/>
            <person name="Andreopoulos W."/>
            <person name="Pangilinan J."/>
            <person name="LaButti K."/>
            <person name="Riley R."/>
            <person name="Lipzen A."/>
            <person name="Clum A."/>
            <person name="Drula E."/>
            <person name="Henrissat B."/>
            <person name="Kohler A."/>
            <person name="Grigoriev I.V."/>
            <person name="Martin F.M."/>
            <person name="Hacquard S."/>
        </authorList>
    </citation>
    <scope>NUCLEOTIDE SEQUENCE [LARGE SCALE GENOMIC DNA]</scope>
    <source>
        <strain evidence="1 2">MPI-SDFR-AT-0079</strain>
    </source>
</reference>
<proteinExistence type="predicted"/>
<evidence type="ECO:0000313" key="2">
    <source>
        <dbReference type="Proteomes" id="UP000724584"/>
    </source>
</evidence>
<dbReference type="EMBL" id="JAGIZQ010000003">
    <property type="protein sequence ID" value="KAH6636630.1"/>
    <property type="molecule type" value="Genomic_DNA"/>
</dbReference>
<name>A0ACB7PC12_9PEZI</name>
<organism evidence="1 2">
    <name type="scientific">Chaetomium tenue</name>
    <dbReference type="NCBI Taxonomy" id="1854479"/>
    <lineage>
        <taxon>Eukaryota</taxon>
        <taxon>Fungi</taxon>
        <taxon>Dikarya</taxon>
        <taxon>Ascomycota</taxon>
        <taxon>Pezizomycotina</taxon>
        <taxon>Sordariomycetes</taxon>
        <taxon>Sordariomycetidae</taxon>
        <taxon>Sordariales</taxon>
        <taxon>Chaetomiaceae</taxon>
        <taxon>Chaetomium</taxon>
    </lineage>
</organism>
<protein>
    <submittedName>
        <fullName evidence="1">Uncharacterized protein</fullName>
    </submittedName>
</protein>
<gene>
    <name evidence="1" type="ORF">F5144DRAFT_188050</name>
</gene>
<accession>A0ACB7PC12</accession>
<sequence length="183" mass="20242">MSNFLKLFIGRVRSSSRCFGRLPMPTCKLRKLPREFSSETRCRDGQSLPSHEWLRSCGTCISRPLPICRFLAHFLPPDAISPSGVALVTALPLARSGLNILAGAHFAPFPFPLGPPRSRPAAHSRRSPPPSIHPSFEPLVTRFPPLNVAHSFATIPSKRKSLHFLPHSFGTANEQHTILPRSL</sequence>